<evidence type="ECO:0000313" key="2">
    <source>
        <dbReference type="EMBL" id="XBQ24081.1"/>
    </source>
</evidence>
<proteinExistence type="predicted"/>
<gene>
    <name evidence="2" type="ORF">ABNE31_03970</name>
</gene>
<evidence type="ECO:0000259" key="1">
    <source>
        <dbReference type="PROSITE" id="PS50846"/>
    </source>
</evidence>
<dbReference type="GO" id="GO:0046872">
    <property type="term" value="F:metal ion binding"/>
    <property type="evidence" value="ECO:0007669"/>
    <property type="project" value="InterPro"/>
</dbReference>
<sequence length="90" mass="9845">MRTTFQVQNLKCGGCAKTISSKLSGIKEIKEVIVEKDSSSVSFDHQSADEASLVKEALKRMGYPTMDDENGFMDKAKSFVSCASGKMSNR</sequence>
<reference evidence="2" key="1">
    <citation type="submission" date="2024-05" db="EMBL/GenBank/DDBJ databases">
        <title>Draft Genome Sequences of Flagellimonas sp. MMG031 and Marinobacter sp. MMG032 Isolated from the dinoflagellate Symbiodinium pilosum.</title>
        <authorList>
            <person name="Shikuma N.J."/>
            <person name="Farrell M.V."/>
        </authorList>
    </citation>
    <scope>NUCLEOTIDE SEQUENCE</scope>
    <source>
        <strain evidence="2">MMG031</strain>
    </source>
</reference>
<dbReference type="CDD" id="cd00371">
    <property type="entry name" value="HMA"/>
    <property type="match status" value="1"/>
</dbReference>
<dbReference type="PROSITE" id="PS50846">
    <property type="entry name" value="HMA_2"/>
    <property type="match status" value="1"/>
</dbReference>
<accession>A0AAU7MZL3</accession>
<dbReference type="AlphaFoldDB" id="A0AAU7MZL3"/>
<dbReference type="InterPro" id="IPR006121">
    <property type="entry name" value="HMA_dom"/>
</dbReference>
<dbReference type="SUPFAM" id="SSF55008">
    <property type="entry name" value="HMA, heavy metal-associated domain"/>
    <property type="match status" value="1"/>
</dbReference>
<name>A0AAU7MZL3_9FLAO</name>
<dbReference type="Pfam" id="PF00403">
    <property type="entry name" value="HMA"/>
    <property type="match status" value="1"/>
</dbReference>
<dbReference type="EMBL" id="CP157804">
    <property type="protein sequence ID" value="XBQ24081.1"/>
    <property type="molecule type" value="Genomic_DNA"/>
</dbReference>
<organism evidence="2">
    <name type="scientific">Flagellimonas sp. MMG031</name>
    <dbReference type="NCBI Taxonomy" id="3158549"/>
    <lineage>
        <taxon>Bacteria</taxon>
        <taxon>Pseudomonadati</taxon>
        <taxon>Bacteroidota</taxon>
        <taxon>Flavobacteriia</taxon>
        <taxon>Flavobacteriales</taxon>
        <taxon>Flavobacteriaceae</taxon>
        <taxon>Flagellimonas</taxon>
    </lineage>
</organism>
<dbReference type="RefSeq" id="WP_349352446.1">
    <property type="nucleotide sequence ID" value="NZ_CP157804.1"/>
</dbReference>
<dbReference type="Gene3D" id="3.30.70.100">
    <property type="match status" value="1"/>
</dbReference>
<dbReference type="KEGG" id="fld:ABNE31_03970"/>
<feature type="domain" description="HMA" evidence="1">
    <location>
        <begin position="1"/>
        <end position="66"/>
    </location>
</feature>
<protein>
    <submittedName>
        <fullName evidence="2">Heavy metal-associated domain-containing protein</fullName>
    </submittedName>
</protein>
<dbReference type="InterPro" id="IPR036163">
    <property type="entry name" value="HMA_dom_sf"/>
</dbReference>